<dbReference type="Gene3D" id="3.40.630.30">
    <property type="match status" value="1"/>
</dbReference>
<feature type="domain" description="N-acetyltransferase" evidence="3">
    <location>
        <begin position="2"/>
        <end position="161"/>
    </location>
</feature>
<evidence type="ECO:0000256" key="1">
    <source>
        <dbReference type="ARBA" id="ARBA00022679"/>
    </source>
</evidence>
<organism evidence="4 5">
    <name type="scientific">Hufsiella ginkgonis</name>
    <dbReference type="NCBI Taxonomy" id="2695274"/>
    <lineage>
        <taxon>Bacteria</taxon>
        <taxon>Pseudomonadati</taxon>
        <taxon>Bacteroidota</taxon>
        <taxon>Sphingobacteriia</taxon>
        <taxon>Sphingobacteriales</taxon>
        <taxon>Sphingobacteriaceae</taxon>
        <taxon>Hufsiella</taxon>
    </lineage>
</organism>
<dbReference type="Proteomes" id="UP000451233">
    <property type="component" value="Unassembled WGS sequence"/>
</dbReference>
<comment type="caution">
    <text evidence="4">The sequence shown here is derived from an EMBL/GenBank/DDBJ whole genome shotgun (WGS) entry which is preliminary data.</text>
</comment>
<accession>A0A7K1XVF8</accession>
<dbReference type="AlphaFoldDB" id="A0A7K1XVF8"/>
<protein>
    <submittedName>
        <fullName evidence="4">GNAT family N-acetyltransferase</fullName>
    </submittedName>
</protein>
<gene>
    <name evidence="4" type="ORF">GS398_06600</name>
</gene>
<sequence length="163" mass="18599">MIRIRPATLSDVPVIHRLAAEIWPATYRQLMPAEQLRFMLENMYSEDALTAQFDEITFLIGERDGQPVAFAGCSLTEPEVYKLHKIYLLPSEQGKGSGKALIGHIEDLARSAGAKILELNVKRDNPARGFYRKLGFEIYQTVDIAYYQFELNDYVMRKPIADD</sequence>
<keyword evidence="1 4" id="KW-0808">Transferase</keyword>
<dbReference type="EMBL" id="WVHS01000001">
    <property type="protein sequence ID" value="MXV14962.1"/>
    <property type="molecule type" value="Genomic_DNA"/>
</dbReference>
<dbReference type="GO" id="GO:0016747">
    <property type="term" value="F:acyltransferase activity, transferring groups other than amino-acyl groups"/>
    <property type="evidence" value="ECO:0007669"/>
    <property type="project" value="InterPro"/>
</dbReference>
<evidence type="ECO:0000313" key="5">
    <source>
        <dbReference type="Proteomes" id="UP000451233"/>
    </source>
</evidence>
<dbReference type="SUPFAM" id="SSF55729">
    <property type="entry name" value="Acyl-CoA N-acyltransferases (Nat)"/>
    <property type="match status" value="1"/>
</dbReference>
<keyword evidence="5" id="KW-1185">Reference proteome</keyword>
<keyword evidence="2" id="KW-0012">Acyltransferase</keyword>
<dbReference type="PANTHER" id="PTHR43877">
    <property type="entry name" value="AMINOALKYLPHOSPHONATE N-ACETYLTRANSFERASE-RELATED-RELATED"/>
    <property type="match status" value="1"/>
</dbReference>
<evidence type="ECO:0000256" key="2">
    <source>
        <dbReference type="ARBA" id="ARBA00023315"/>
    </source>
</evidence>
<dbReference type="InterPro" id="IPR016181">
    <property type="entry name" value="Acyl_CoA_acyltransferase"/>
</dbReference>
<proteinExistence type="predicted"/>
<dbReference type="Pfam" id="PF00583">
    <property type="entry name" value="Acetyltransf_1"/>
    <property type="match status" value="1"/>
</dbReference>
<name>A0A7K1XVF8_9SPHI</name>
<dbReference type="InterPro" id="IPR000182">
    <property type="entry name" value="GNAT_dom"/>
</dbReference>
<evidence type="ECO:0000313" key="4">
    <source>
        <dbReference type="EMBL" id="MXV14962.1"/>
    </source>
</evidence>
<dbReference type="PROSITE" id="PS51186">
    <property type="entry name" value="GNAT"/>
    <property type="match status" value="1"/>
</dbReference>
<dbReference type="RefSeq" id="WP_160905898.1">
    <property type="nucleotide sequence ID" value="NZ_WVHS01000001.1"/>
</dbReference>
<dbReference type="InterPro" id="IPR050832">
    <property type="entry name" value="Bact_Acetyltransf"/>
</dbReference>
<reference evidence="4 5" key="1">
    <citation type="submission" date="2019-11" db="EMBL/GenBank/DDBJ databases">
        <title>Pedobacter sp. HMF7056 Genome sequencing and assembly.</title>
        <authorList>
            <person name="Kang H."/>
            <person name="Kim H."/>
            <person name="Joh K."/>
        </authorList>
    </citation>
    <scope>NUCLEOTIDE SEQUENCE [LARGE SCALE GENOMIC DNA]</scope>
    <source>
        <strain evidence="4 5">HMF7056</strain>
    </source>
</reference>
<dbReference type="CDD" id="cd04301">
    <property type="entry name" value="NAT_SF"/>
    <property type="match status" value="1"/>
</dbReference>
<evidence type="ECO:0000259" key="3">
    <source>
        <dbReference type="PROSITE" id="PS51186"/>
    </source>
</evidence>